<organism evidence="1 2">
    <name type="scientific">Callosobruchus maculatus</name>
    <name type="common">Southern cowpea weevil</name>
    <name type="synonym">Pulse bruchid</name>
    <dbReference type="NCBI Taxonomy" id="64391"/>
    <lineage>
        <taxon>Eukaryota</taxon>
        <taxon>Metazoa</taxon>
        <taxon>Ecdysozoa</taxon>
        <taxon>Arthropoda</taxon>
        <taxon>Hexapoda</taxon>
        <taxon>Insecta</taxon>
        <taxon>Pterygota</taxon>
        <taxon>Neoptera</taxon>
        <taxon>Endopterygota</taxon>
        <taxon>Coleoptera</taxon>
        <taxon>Polyphaga</taxon>
        <taxon>Cucujiformia</taxon>
        <taxon>Chrysomeloidea</taxon>
        <taxon>Chrysomelidae</taxon>
        <taxon>Bruchinae</taxon>
        <taxon>Bruchini</taxon>
        <taxon>Callosobruchus</taxon>
    </lineage>
</organism>
<name>A0A653D8V1_CALMS</name>
<keyword evidence="2" id="KW-1185">Reference proteome</keyword>
<evidence type="ECO:0000313" key="1">
    <source>
        <dbReference type="EMBL" id="VEN56575.1"/>
    </source>
</evidence>
<accession>A0A653D8V1</accession>
<reference evidence="1 2" key="1">
    <citation type="submission" date="2019-01" db="EMBL/GenBank/DDBJ databases">
        <authorList>
            <person name="Sayadi A."/>
        </authorList>
    </citation>
    <scope>NUCLEOTIDE SEQUENCE [LARGE SCALE GENOMIC DNA]</scope>
</reference>
<dbReference type="OrthoDB" id="10640201at2759"/>
<sequence>MMVQGMVYLEWSIRSQLVLMEAALEEVDTELEWMEVCTVLAWKVEVYKVLECSDMVCKEVKLCWRSVRCWSTWRWPVRRRSRFSRGRCWYREWYTWSGVLIASWPQWRLRLRRSIRCRSRWRSVWCWSTWRWRSIRSWSS</sequence>
<dbReference type="EMBL" id="CAACVG010010774">
    <property type="protein sequence ID" value="VEN56575.1"/>
    <property type="molecule type" value="Genomic_DNA"/>
</dbReference>
<protein>
    <submittedName>
        <fullName evidence="1">Uncharacterized protein</fullName>
    </submittedName>
</protein>
<gene>
    <name evidence="1" type="ORF">CALMAC_LOCUS15440</name>
</gene>
<proteinExistence type="predicted"/>
<dbReference type="Proteomes" id="UP000410492">
    <property type="component" value="Unassembled WGS sequence"/>
</dbReference>
<evidence type="ECO:0000313" key="2">
    <source>
        <dbReference type="Proteomes" id="UP000410492"/>
    </source>
</evidence>
<dbReference type="AlphaFoldDB" id="A0A653D8V1"/>